<feature type="compositionally biased region" description="Basic residues" evidence="1">
    <location>
        <begin position="20"/>
        <end position="30"/>
    </location>
</feature>
<feature type="region of interest" description="Disordered" evidence="1">
    <location>
        <begin position="1"/>
        <end position="30"/>
    </location>
</feature>
<evidence type="ECO:0000256" key="1">
    <source>
        <dbReference type="SAM" id="MobiDB-lite"/>
    </source>
</evidence>
<evidence type="ECO:0000313" key="2">
    <source>
        <dbReference type="EMBL" id="CAA9475832.1"/>
    </source>
</evidence>
<gene>
    <name evidence="2" type="ORF">AVDCRST_MAG13-809</name>
</gene>
<accession>A0A6J4RKE7</accession>
<dbReference type="AlphaFoldDB" id="A0A6J4RKE7"/>
<dbReference type="EMBL" id="CADCVO010000121">
    <property type="protein sequence ID" value="CAA9475832.1"/>
    <property type="molecule type" value="Genomic_DNA"/>
</dbReference>
<reference evidence="2" key="1">
    <citation type="submission" date="2020-02" db="EMBL/GenBank/DDBJ databases">
        <authorList>
            <person name="Meier V. D."/>
        </authorList>
    </citation>
    <scope>NUCLEOTIDE SEQUENCE</scope>
    <source>
        <strain evidence="2">AVDCRST_MAG13</strain>
    </source>
</reference>
<name>A0A6J4RKE7_9ACTN</name>
<feature type="non-terminal residue" evidence="2">
    <location>
        <position position="1"/>
    </location>
</feature>
<proteinExistence type="predicted"/>
<feature type="non-terminal residue" evidence="2">
    <location>
        <position position="30"/>
    </location>
</feature>
<sequence length="30" mass="3438">CRRSGPHSARRACAPGSTSRRSRRRRRSGR</sequence>
<organism evidence="2">
    <name type="scientific">uncultured Solirubrobacteraceae bacterium</name>
    <dbReference type="NCBI Taxonomy" id="1162706"/>
    <lineage>
        <taxon>Bacteria</taxon>
        <taxon>Bacillati</taxon>
        <taxon>Actinomycetota</taxon>
        <taxon>Thermoleophilia</taxon>
        <taxon>Solirubrobacterales</taxon>
        <taxon>Solirubrobacteraceae</taxon>
        <taxon>environmental samples</taxon>
    </lineage>
</organism>
<protein>
    <submittedName>
        <fullName evidence="2">Uncharacterized protein</fullName>
    </submittedName>
</protein>
<feature type="compositionally biased region" description="Basic residues" evidence="1">
    <location>
        <begin position="1"/>
        <end position="10"/>
    </location>
</feature>